<evidence type="ECO:0000313" key="9">
    <source>
        <dbReference type="Proteomes" id="UP000055060"/>
    </source>
</evidence>
<dbReference type="InterPro" id="IPR026891">
    <property type="entry name" value="Fn3-like"/>
</dbReference>
<dbReference type="PANTHER" id="PTHR30620:SF16">
    <property type="entry name" value="LYSOSOMAL BETA GLUCOSIDASE"/>
    <property type="match status" value="1"/>
</dbReference>
<dbReference type="SMART" id="SM01217">
    <property type="entry name" value="Fn3_like"/>
    <property type="match status" value="1"/>
</dbReference>
<dbReference type="InterPro" id="IPR013783">
    <property type="entry name" value="Ig-like_fold"/>
</dbReference>
<dbReference type="Gene3D" id="3.40.50.1700">
    <property type="entry name" value="Glycoside hydrolase family 3 C-terminal domain"/>
    <property type="match status" value="1"/>
</dbReference>
<accession>A0A0S7BI70</accession>
<proteinExistence type="inferred from homology"/>
<feature type="domain" description="Fibronectin type III-like" evidence="7">
    <location>
        <begin position="645"/>
        <end position="714"/>
    </location>
</feature>
<dbReference type="SUPFAM" id="SSF51445">
    <property type="entry name" value="(Trans)glycosidases"/>
    <property type="match status" value="1"/>
</dbReference>
<dbReference type="EMBL" id="DF967972">
    <property type="protein sequence ID" value="GAP13493.1"/>
    <property type="molecule type" value="Genomic_DNA"/>
</dbReference>
<dbReference type="PRINTS" id="PR00133">
    <property type="entry name" value="GLHYDRLASE3"/>
</dbReference>
<evidence type="ECO:0000256" key="6">
    <source>
        <dbReference type="ARBA" id="ARBA00023295"/>
    </source>
</evidence>
<dbReference type="InterPro" id="IPR036962">
    <property type="entry name" value="Glyco_hydro_3_N_sf"/>
</dbReference>
<evidence type="ECO:0000259" key="7">
    <source>
        <dbReference type="SMART" id="SM01217"/>
    </source>
</evidence>
<sequence length="725" mass="79062">MASPASSIIKKEAQNLPREEFCSNLLSQMTLKEKVGQMVQADLSWSENVKQLLREGRIGSLLTIQDVRSINEHQHIAVEESRLGIPILVGNDIIHGYRSIFPIPLALASSWDVDLVEAVAHASISEAIAAGTTWNFAPMVDITRDPRWGRIAESAGEDPLLNSKIGAAWVRGYQGYRSETGRQAAACVKHYAAYGAVESGKDYNTTDMSERRLREEYLPPYKAAIDAGVKTIMTSFNDLNGLPATINPLLLKQILRKEWGFEGVIISDYDSIGELIFHGVARDHKEAALRSILAGVDIDMMGNAYHYHLADLVRDGQVPEALLDEAVLRILRLKYDLDLFDHPYAEESRISSSLMRPETLNLAAEAAAKSIILLKNDPRLLPLHLEGKTIALIGPFADERQSLLGCWSFDGKAGDVETLHEAIERNLPPRASLRVCSGCSFDGDAADLASAVAVARQADVVLLAVGETDRMSGEAHSRAHLGLPGRQQELVDAVVATGKPVIAAVFTGRPLAILKLAQEVPSILLAWHGGTRAAQGLCDVLLGRVNPSAKLNVSFPRSEGQIPVYYAHKSTGRPAESSGVIQFNEADKSVYLDESNDPLFAFGFGLSYTNFTYSDLRVLTPVVEKDGFLRVSATLTNAGNFTGTEIVQLYVRDLVGTVTRPVKELKDFQKMTLAPGESCSVEFDLPAGELAFLNVDLNPVLEAGEFKVWIGPDSTRGLEGHFAVR</sequence>
<dbReference type="InterPro" id="IPR002772">
    <property type="entry name" value="Glyco_hydro_3_C"/>
</dbReference>
<dbReference type="Proteomes" id="UP000055060">
    <property type="component" value="Unassembled WGS sequence"/>
</dbReference>
<dbReference type="Gene3D" id="2.60.40.10">
    <property type="entry name" value="Immunoglobulins"/>
    <property type="match status" value="1"/>
</dbReference>
<evidence type="ECO:0000313" key="8">
    <source>
        <dbReference type="EMBL" id="GAP13493.1"/>
    </source>
</evidence>
<comment type="catalytic activity">
    <reaction evidence="1">
        <text>Hydrolysis of terminal, non-reducing beta-D-glucosyl residues with release of beta-D-glucose.</text>
        <dbReference type="EC" id="3.2.1.21"/>
    </reaction>
</comment>
<keyword evidence="6 8" id="KW-0326">Glycosidase</keyword>
<keyword evidence="5" id="KW-0378">Hydrolase</keyword>
<dbReference type="Gene3D" id="3.20.20.300">
    <property type="entry name" value="Glycoside hydrolase, family 3, N-terminal domain"/>
    <property type="match status" value="1"/>
</dbReference>
<keyword evidence="9" id="KW-1185">Reference proteome</keyword>
<gene>
    <name evidence="8" type="ORF">LARV_01247</name>
</gene>
<evidence type="ECO:0000256" key="5">
    <source>
        <dbReference type="ARBA" id="ARBA00022801"/>
    </source>
</evidence>
<dbReference type="InterPro" id="IPR001764">
    <property type="entry name" value="Glyco_hydro_3_N"/>
</dbReference>
<dbReference type="Pfam" id="PF01915">
    <property type="entry name" value="Glyco_hydro_3_C"/>
    <property type="match status" value="1"/>
</dbReference>
<dbReference type="Pfam" id="PF14310">
    <property type="entry name" value="Fn3-like"/>
    <property type="match status" value="1"/>
</dbReference>
<dbReference type="SUPFAM" id="SSF52279">
    <property type="entry name" value="Beta-D-glucan exohydrolase, C-terminal domain"/>
    <property type="match status" value="1"/>
</dbReference>
<dbReference type="InterPro" id="IPR036881">
    <property type="entry name" value="Glyco_hydro_3_C_sf"/>
</dbReference>
<dbReference type="Pfam" id="PF00933">
    <property type="entry name" value="Glyco_hydro_3"/>
    <property type="match status" value="1"/>
</dbReference>
<dbReference type="PANTHER" id="PTHR30620">
    <property type="entry name" value="PERIPLASMIC BETA-GLUCOSIDASE-RELATED"/>
    <property type="match status" value="1"/>
</dbReference>
<keyword evidence="4" id="KW-0732">Signal</keyword>
<dbReference type="FunFam" id="2.60.40.10:FF:000495">
    <property type="entry name" value="Periplasmic beta-glucosidase"/>
    <property type="match status" value="1"/>
</dbReference>
<dbReference type="InterPro" id="IPR051915">
    <property type="entry name" value="Cellulose_Degrad_GH3"/>
</dbReference>
<evidence type="ECO:0000256" key="4">
    <source>
        <dbReference type="ARBA" id="ARBA00022729"/>
    </source>
</evidence>
<dbReference type="InterPro" id="IPR017853">
    <property type="entry name" value="GH"/>
</dbReference>
<dbReference type="STRING" id="360412.LARV_01247"/>
<dbReference type="EC" id="3.2.1.21" evidence="3"/>
<evidence type="ECO:0000256" key="3">
    <source>
        <dbReference type="ARBA" id="ARBA00012744"/>
    </source>
</evidence>
<protein>
    <recommendedName>
        <fullName evidence="3">beta-glucosidase</fullName>
        <ecNumber evidence="3">3.2.1.21</ecNumber>
    </recommendedName>
</protein>
<dbReference type="AlphaFoldDB" id="A0A0S7BI70"/>
<dbReference type="GO" id="GO:0009251">
    <property type="term" value="P:glucan catabolic process"/>
    <property type="evidence" value="ECO:0007669"/>
    <property type="project" value="TreeGrafter"/>
</dbReference>
<reference evidence="8" key="1">
    <citation type="submission" date="2015-07" db="EMBL/GenBank/DDBJ databases">
        <title>Draft Genome Sequences of Anaerolinea thermolimosa IMO-1, Bellilinea caldifistulae GOMI-1, Leptolinea tardivitalis YMTK-2, Levilinea saccharolytica KIBI-1,Longilinea arvoryzae KOME-1, Previously Described as Members of the Anaerolineaceae (Chloroflexi).</title>
        <authorList>
            <person name="Sekiguchi Y."/>
            <person name="Ohashi A."/>
            <person name="Matsuura N."/>
            <person name="Tourlousse M.D."/>
        </authorList>
    </citation>
    <scope>NUCLEOTIDE SEQUENCE [LARGE SCALE GENOMIC DNA]</scope>
    <source>
        <strain evidence="8">KOME-1</strain>
    </source>
</reference>
<dbReference type="GO" id="GO:0008422">
    <property type="term" value="F:beta-glucosidase activity"/>
    <property type="evidence" value="ECO:0007669"/>
    <property type="project" value="UniProtKB-EC"/>
</dbReference>
<name>A0A0S7BI70_9CHLR</name>
<organism evidence="8">
    <name type="scientific">Longilinea arvoryzae</name>
    <dbReference type="NCBI Taxonomy" id="360412"/>
    <lineage>
        <taxon>Bacteria</taxon>
        <taxon>Bacillati</taxon>
        <taxon>Chloroflexota</taxon>
        <taxon>Anaerolineae</taxon>
        <taxon>Anaerolineales</taxon>
        <taxon>Anaerolineaceae</taxon>
        <taxon>Longilinea</taxon>
    </lineage>
</organism>
<comment type="similarity">
    <text evidence="2">Belongs to the glycosyl hydrolase 3 family.</text>
</comment>
<dbReference type="FunFam" id="3.20.20.300:FF:000005">
    <property type="entry name" value="Periplasmic beta-glucosidase"/>
    <property type="match status" value="1"/>
</dbReference>
<evidence type="ECO:0000256" key="2">
    <source>
        <dbReference type="ARBA" id="ARBA00005336"/>
    </source>
</evidence>
<evidence type="ECO:0000256" key="1">
    <source>
        <dbReference type="ARBA" id="ARBA00000448"/>
    </source>
</evidence>